<dbReference type="OrthoDB" id="368864at2"/>
<evidence type="ECO:0000313" key="3">
    <source>
        <dbReference type="Proteomes" id="UP000323824"/>
    </source>
</evidence>
<evidence type="ECO:0000313" key="2">
    <source>
        <dbReference type="EMBL" id="QEN05445.1"/>
    </source>
</evidence>
<reference evidence="2 3" key="1">
    <citation type="submission" date="2019-02" db="EMBL/GenBank/DDBJ databases">
        <authorList>
            <person name="Fomenkov A."/>
            <person name="Dubinina G."/>
            <person name="Grabovich M."/>
            <person name="Vincze T."/>
            <person name="Roberts R.J."/>
        </authorList>
    </citation>
    <scope>NUCLEOTIDE SEQUENCE [LARGE SCALE GENOMIC DNA]</scope>
    <source>
        <strain evidence="2 3">P</strain>
    </source>
</reference>
<dbReference type="EMBL" id="CP035807">
    <property type="protein sequence ID" value="QEN05445.1"/>
    <property type="molecule type" value="Genomic_DNA"/>
</dbReference>
<dbReference type="Proteomes" id="UP000323824">
    <property type="component" value="Chromosome"/>
</dbReference>
<name>A0A5C1QBJ7_9SPIO</name>
<gene>
    <name evidence="2" type="ORF">EW093_12215</name>
</gene>
<dbReference type="KEGG" id="sper:EW093_12215"/>
<organism evidence="2 3">
    <name type="scientific">Thiospirochaeta perfilievii</name>
    <dbReference type="NCBI Taxonomy" id="252967"/>
    <lineage>
        <taxon>Bacteria</taxon>
        <taxon>Pseudomonadati</taxon>
        <taxon>Spirochaetota</taxon>
        <taxon>Spirochaetia</taxon>
        <taxon>Spirochaetales</taxon>
        <taxon>Spirochaetaceae</taxon>
        <taxon>Thiospirochaeta</taxon>
    </lineage>
</organism>
<sequence length="255" mass="30124">MFGLFNRGLSKEEIAKTLKKIRKEYNNYIVSYMKSSRAKDEFESRYLFAVKYKESMPLFFKNEIDILTKLIELEEEKRAQKKRDLEEAQKRRDRRKNGDFADKILKEFEERIKLYPEVNITSEASIEVKKLFGALKVFEDRYWNSFSRYIKLASPMGRIVDHLENDLWLLIGTANKNSPVLDKYIFLLERKELDLKAISIAEQACMKQVAFLLNDLLELYRRSIIEVVPPSSAVDGYNYISQIVFNFRLAELKKG</sequence>
<keyword evidence="1" id="KW-0175">Coiled coil</keyword>
<feature type="coiled-coil region" evidence="1">
    <location>
        <begin position="64"/>
        <end position="91"/>
    </location>
</feature>
<reference evidence="2 3" key="2">
    <citation type="submission" date="2019-09" db="EMBL/GenBank/DDBJ databases">
        <title>Complete Genome Sequence and Methylome Analysis of free living Spirochaetas.</title>
        <authorList>
            <person name="Leshcheva N."/>
            <person name="Mikheeva N."/>
        </authorList>
    </citation>
    <scope>NUCLEOTIDE SEQUENCE [LARGE SCALE GENOMIC DNA]</scope>
    <source>
        <strain evidence="2 3">P</strain>
    </source>
</reference>
<dbReference type="AlphaFoldDB" id="A0A5C1QBJ7"/>
<proteinExistence type="predicted"/>
<accession>A0A5C1QBJ7</accession>
<evidence type="ECO:0000256" key="1">
    <source>
        <dbReference type="SAM" id="Coils"/>
    </source>
</evidence>
<keyword evidence="3" id="KW-1185">Reference proteome</keyword>
<dbReference type="RefSeq" id="WP_149568683.1">
    <property type="nucleotide sequence ID" value="NZ_CP035807.1"/>
</dbReference>
<protein>
    <submittedName>
        <fullName evidence="2">Uncharacterized protein</fullName>
    </submittedName>
</protein>